<keyword evidence="4" id="KW-0186">Copper</keyword>
<keyword evidence="5" id="KW-0472">Membrane</keyword>
<gene>
    <name evidence="7" type="ORF">L2K70_04570</name>
</gene>
<keyword evidence="8" id="KW-1185">Reference proteome</keyword>
<dbReference type="RefSeq" id="WP_236399675.1">
    <property type="nucleotide sequence ID" value="NZ_JAKJHZ010000005.1"/>
</dbReference>
<keyword evidence="2" id="KW-0479">Metal-binding</keyword>
<comment type="caution">
    <text evidence="7">The sequence shown here is derived from an EMBL/GenBank/DDBJ whole genome shotgun (WGS) entry which is preliminary data.</text>
</comment>
<evidence type="ECO:0000256" key="3">
    <source>
        <dbReference type="ARBA" id="ARBA00022729"/>
    </source>
</evidence>
<dbReference type="InterPro" id="IPR014755">
    <property type="entry name" value="Cu-Rt/internalin_Ig-like"/>
</dbReference>
<accession>A0ABS9H6L2</accession>
<evidence type="ECO:0000256" key="2">
    <source>
        <dbReference type="ARBA" id="ARBA00022723"/>
    </source>
</evidence>
<dbReference type="Gene3D" id="2.60.40.1220">
    <property type="match status" value="1"/>
</dbReference>
<sequence>MPRPVTTPGRIVTAAVVALLATVVGFPAVVPASAHGELLFSDPSDGGVLEALPSRAFLTFSDSITEIREITIVGPDGSVTNGAPTSVGPEVRQTLWAGPEGSYTMEYFVVSADGHDVRGDVHFEVGSAPTSAASADGEATGTPAADGWAERGRGAVVPGVVVVLAAATALVLARRRRAQA</sequence>
<dbReference type="InterPro" id="IPR007348">
    <property type="entry name" value="CopC_dom"/>
</dbReference>
<evidence type="ECO:0000256" key="1">
    <source>
        <dbReference type="ARBA" id="ARBA00004196"/>
    </source>
</evidence>
<keyword evidence="5" id="KW-0812">Transmembrane</keyword>
<proteinExistence type="predicted"/>
<reference evidence="7 8" key="1">
    <citation type="submission" date="2022-01" db="EMBL/GenBank/DDBJ databases">
        <title>Nocardioides sp. nov., an actinomycete isolated from mining soil.</title>
        <authorList>
            <person name="Liu L."/>
        </authorList>
    </citation>
    <scope>NUCLEOTIDE SEQUENCE [LARGE SCALE GENOMIC DNA]</scope>
    <source>
        <strain evidence="7 8">KLBMP 9356</strain>
    </source>
</reference>
<comment type="subcellular location">
    <subcellularLocation>
        <location evidence="1">Cell envelope</location>
    </subcellularLocation>
</comment>
<keyword evidence="5" id="KW-1133">Transmembrane helix</keyword>
<name>A0ABS9H6L2_9ACTN</name>
<dbReference type="Pfam" id="PF04234">
    <property type="entry name" value="CopC"/>
    <property type="match status" value="1"/>
</dbReference>
<protein>
    <submittedName>
        <fullName evidence="7">Copper resistance protein CopC</fullName>
    </submittedName>
</protein>
<dbReference type="InterPro" id="IPR032694">
    <property type="entry name" value="CopC/D"/>
</dbReference>
<dbReference type="SUPFAM" id="SSF81296">
    <property type="entry name" value="E set domains"/>
    <property type="match status" value="1"/>
</dbReference>
<evidence type="ECO:0000256" key="5">
    <source>
        <dbReference type="SAM" id="Phobius"/>
    </source>
</evidence>
<feature type="transmembrane region" description="Helical" evidence="5">
    <location>
        <begin position="155"/>
        <end position="173"/>
    </location>
</feature>
<dbReference type="PANTHER" id="PTHR34820:SF4">
    <property type="entry name" value="INNER MEMBRANE PROTEIN YEBZ"/>
    <property type="match status" value="1"/>
</dbReference>
<dbReference type="InterPro" id="IPR014756">
    <property type="entry name" value="Ig_E-set"/>
</dbReference>
<dbReference type="PANTHER" id="PTHR34820">
    <property type="entry name" value="INNER MEMBRANE PROTEIN YEBZ"/>
    <property type="match status" value="1"/>
</dbReference>
<feature type="domain" description="CopC" evidence="6">
    <location>
        <begin position="35"/>
        <end position="125"/>
    </location>
</feature>
<evidence type="ECO:0000256" key="4">
    <source>
        <dbReference type="ARBA" id="ARBA00023008"/>
    </source>
</evidence>
<evidence type="ECO:0000259" key="6">
    <source>
        <dbReference type="Pfam" id="PF04234"/>
    </source>
</evidence>
<dbReference type="Proteomes" id="UP001201161">
    <property type="component" value="Unassembled WGS sequence"/>
</dbReference>
<keyword evidence="3" id="KW-0732">Signal</keyword>
<organism evidence="7 8">
    <name type="scientific">Nocardioides potassii</name>
    <dbReference type="NCBI Taxonomy" id="2911371"/>
    <lineage>
        <taxon>Bacteria</taxon>
        <taxon>Bacillati</taxon>
        <taxon>Actinomycetota</taxon>
        <taxon>Actinomycetes</taxon>
        <taxon>Propionibacteriales</taxon>
        <taxon>Nocardioidaceae</taxon>
        <taxon>Nocardioides</taxon>
    </lineage>
</organism>
<dbReference type="EMBL" id="JAKJHZ010000005">
    <property type="protein sequence ID" value="MCF6376870.1"/>
    <property type="molecule type" value="Genomic_DNA"/>
</dbReference>
<evidence type="ECO:0000313" key="7">
    <source>
        <dbReference type="EMBL" id="MCF6376870.1"/>
    </source>
</evidence>
<evidence type="ECO:0000313" key="8">
    <source>
        <dbReference type="Proteomes" id="UP001201161"/>
    </source>
</evidence>